<dbReference type="CDD" id="cd06464">
    <property type="entry name" value="ACD_sHsps-like"/>
    <property type="match status" value="1"/>
</dbReference>
<dbReference type="InterPro" id="IPR002068">
    <property type="entry name" value="A-crystallin/Hsp20_dom"/>
</dbReference>
<protein>
    <submittedName>
        <fullName evidence="4">HSP20 family protein</fullName>
    </submittedName>
</protein>
<dbReference type="AlphaFoldDB" id="A0A1H6B0M9"/>
<proteinExistence type="inferred from homology"/>
<evidence type="ECO:0000259" key="3">
    <source>
        <dbReference type="PROSITE" id="PS01031"/>
    </source>
</evidence>
<dbReference type="InterPro" id="IPR031107">
    <property type="entry name" value="Small_HSP"/>
</dbReference>
<dbReference type="Pfam" id="PF00011">
    <property type="entry name" value="HSP20"/>
    <property type="match status" value="1"/>
</dbReference>
<name>A0A1H6B0M9_9VIBR</name>
<evidence type="ECO:0000313" key="5">
    <source>
        <dbReference type="Proteomes" id="UP000236721"/>
    </source>
</evidence>
<gene>
    <name evidence="4" type="ORF">SAMN04488244_11840</name>
</gene>
<accession>A0A1H6B0M9</accession>
<dbReference type="PROSITE" id="PS01031">
    <property type="entry name" value="SHSP"/>
    <property type="match status" value="1"/>
</dbReference>
<dbReference type="InterPro" id="IPR008978">
    <property type="entry name" value="HSP20-like_chaperone"/>
</dbReference>
<comment type="similarity">
    <text evidence="1 2">Belongs to the small heat shock protein (HSP20) family.</text>
</comment>
<dbReference type="Gene3D" id="2.60.40.790">
    <property type="match status" value="1"/>
</dbReference>
<evidence type="ECO:0000313" key="4">
    <source>
        <dbReference type="EMBL" id="SEG53827.1"/>
    </source>
</evidence>
<feature type="domain" description="SHSP" evidence="3">
    <location>
        <begin position="27"/>
        <end position="140"/>
    </location>
</feature>
<reference evidence="5" key="1">
    <citation type="submission" date="2016-10" db="EMBL/GenBank/DDBJ databases">
        <authorList>
            <person name="Varghese N."/>
            <person name="Submissions S."/>
        </authorList>
    </citation>
    <scope>NUCLEOTIDE SEQUENCE [LARGE SCALE GENOMIC DNA]</scope>
    <source>
        <strain evidence="5">CGMCC 1.7062</strain>
    </source>
</reference>
<dbReference type="RefSeq" id="WP_103881487.1">
    <property type="nucleotide sequence ID" value="NZ_FNVG01000018.1"/>
</dbReference>
<dbReference type="SUPFAM" id="SSF49764">
    <property type="entry name" value="HSP20-like chaperones"/>
    <property type="match status" value="1"/>
</dbReference>
<dbReference type="PANTHER" id="PTHR11527">
    <property type="entry name" value="HEAT-SHOCK PROTEIN 20 FAMILY MEMBER"/>
    <property type="match status" value="1"/>
</dbReference>
<organism evidence="4 5">
    <name type="scientific">Vibrio hangzhouensis</name>
    <dbReference type="NCBI Taxonomy" id="462991"/>
    <lineage>
        <taxon>Bacteria</taxon>
        <taxon>Pseudomonadati</taxon>
        <taxon>Pseudomonadota</taxon>
        <taxon>Gammaproteobacteria</taxon>
        <taxon>Vibrionales</taxon>
        <taxon>Vibrionaceae</taxon>
        <taxon>Vibrio</taxon>
    </lineage>
</organism>
<evidence type="ECO:0000256" key="1">
    <source>
        <dbReference type="PROSITE-ProRule" id="PRU00285"/>
    </source>
</evidence>
<dbReference type="Proteomes" id="UP000236721">
    <property type="component" value="Unassembled WGS sequence"/>
</dbReference>
<keyword evidence="5" id="KW-1185">Reference proteome</keyword>
<evidence type="ECO:0000256" key="2">
    <source>
        <dbReference type="RuleBase" id="RU003616"/>
    </source>
</evidence>
<dbReference type="OrthoDB" id="9792695at2"/>
<dbReference type="EMBL" id="FNVG01000018">
    <property type="protein sequence ID" value="SEG53827.1"/>
    <property type="molecule type" value="Genomic_DNA"/>
</dbReference>
<sequence length="140" mass="15823">MSLLPRDSWSDFGHFFDNALPAFNTRWSHGQFSPNVDVIEKETAFEIIADLPGVDKKDISVSCDRGMLTIEASTTETREETEKDKYIHKERYQGKMVRSFTLSNNVNANDIYAEFTDGVLVVVVPKIEPTESSSKNIDIS</sequence>